<evidence type="ECO:0000259" key="2">
    <source>
        <dbReference type="PROSITE" id="PS50106"/>
    </source>
</evidence>
<accession>A0A1I8C241</accession>
<evidence type="ECO:0000313" key="5">
    <source>
        <dbReference type="WBParaSite" id="MhA1_Contig898.frz3.gene19"/>
    </source>
</evidence>
<sequence>IKSKFDSEFRRFSIPIITENFMSYSEFRSFIETIHSLHNIPFTLSYTSYSGDLLPITNNDNFRKSLESSRPYLQLLIQRKGESWEEKYGYGTESADKRRRGLAAVLIPSNAGREKRNYNISNPEDFRQVAQVIDVDIVPVTHRRVRLCKYGSSDRSLGFYIRDGTSLRMTSQGPIKCDGIFISRLLEGGLAESTGLLGVGDEVVEVNGIEVHGKTLDQVADMMVANAHNLIITIKPANQRNSLQRTGKNRNSTYQDERQNSSNFINEINKIPITNGSGGGRVYPLTQNNKYFQQQNEKQKQLLNYNDATNDEEDNNNDDGEEEDEIVDHTKTALKIR</sequence>
<dbReference type="PANTHER" id="PTHR14102:SF11">
    <property type="entry name" value="LD29223P"/>
    <property type="match status" value="1"/>
</dbReference>
<dbReference type="PROSITE" id="PS50106">
    <property type="entry name" value="PDZ"/>
    <property type="match status" value="1"/>
</dbReference>
<feature type="region of interest" description="Disordered" evidence="1">
    <location>
        <begin position="241"/>
        <end position="262"/>
    </location>
</feature>
<reference evidence="5" key="1">
    <citation type="submission" date="2016-11" db="UniProtKB">
        <authorList>
            <consortium name="WormBaseParasite"/>
        </authorList>
    </citation>
    <scope>IDENTIFICATION</scope>
</reference>
<dbReference type="SUPFAM" id="SSF50156">
    <property type="entry name" value="PDZ domain-like"/>
    <property type="match status" value="1"/>
</dbReference>
<dbReference type="InterPro" id="IPR053793">
    <property type="entry name" value="PB1-like"/>
</dbReference>
<dbReference type="SUPFAM" id="SSF54277">
    <property type="entry name" value="CAD &amp; PB1 domains"/>
    <property type="match status" value="1"/>
</dbReference>
<keyword evidence="4" id="KW-1185">Reference proteome</keyword>
<dbReference type="InterPro" id="IPR036034">
    <property type="entry name" value="PDZ_sf"/>
</dbReference>
<dbReference type="Proteomes" id="UP000095281">
    <property type="component" value="Unplaced"/>
</dbReference>
<feature type="domain" description="PDZ" evidence="2">
    <location>
        <begin position="144"/>
        <end position="238"/>
    </location>
</feature>
<dbReference type="WBParaSite" id="MhA1_Contig898.frz3.gene19">
    <property type="protein sequence ID" value="MhA1_Contig898.frz3.gene19"/>
    <property type="gene ID" value="MhA1_Contig898.frz3.gene19"/>
</dbReference>
<dbReference type="CDD" id="cd06718">
    <property type="entry name" value="PDZ_Par6-like"/>
    <property type="match status" value="1"/>
</dbReference>
<protein>
    <submittedName>
        <fullName evidence="5">PDZ domain-containing protein</fullName>
    </submittedName>
</protein>
<dbReference type="SMART" id="SM00666">
    <property type="entry name" value="PB1"/>
    <property type="match status" value="1"/>
</dbReference>
<dbReference type="GO" id="GO:0007098">
    <property type="term" value="P:centrosome cycle"/>
    <property type="evidence" value="ECO:0007669"/>
    <property type="project" value="TreeGrafter"/>
</dbReference>
<evidence type="ECO:0000313" key="4">
    <source>
        <dbReference type="Proteomes" id="UP000095281"/>
    </source>
</evidence>
<dbReference type="Gene3D" id="2.30.42.10">
    <property type="match status" value="1"/>
</dbReference>
<evidence type="ECO:0000256" key="1">
    <source>
        <dbReference type="SAM" id="MobiDB-lite"/>
    </source>
</evidence>
<dbReference type="SMART" id="SM00228">
    <property type="entry name" value="PDZ"/>
    <property type="match status" value="1"/>
</dbReference>
<dbReference type="OMA" id="FEPGQNG"/>
<dbReference type="Gene3D" id="3.10.20.90">
    <property type="entry name" value="Phosphatidylinositol 3-kinase Catalytic Subunit, Chain A, domain 1"/>
    <property type="match status" value="1"/>
</dbReference>
<proteinExistence type="predicted"/>
<dbReference type="Pfam" id="PF00564">
    <property type="entry name" value="PB1"/>
    <property type="match status" value="1"/>
</dbReference>
<dbReference type="AlphaFoldDB" id="A0A1I8C241"/>
<feature type="region of interest" description="Disordered" evidence="1">
    <location>
        <begin position="308"/>
        <end position="337"/>
    </location>
</feature>
<evidence type="ECO:0000259" key="3">
    <source>
        <dbReference type="PROSITE" id="PS51745"/>
    </source>
</evidence>
<dbReference type="Pfam" id="PF00595">
    <property type="entry name" value="PDZ"/>
    <property type="match status" value="1"/>
</dbReference>
<organism evidence="4 5">
    <name type="scientific">Meloidogyne hapla</name>
    <name type="common">Root-knot nematode worm</name>
    <dbReference type="NCBI Taxonomy" id="6305"/>
    <lineage>
        <taxon>Eukaryota</taxon>
        <taxon>Metazoa</taxon>
        <taxon>Ecdysozoa</taxon>
        <taxon>Nematoda</taxon>
        <taxon>Chromadorea</taxon>
        <taxon>Rhabditida</taxon>
        <taxon>Tylenchina</taxon>
        <taxon>Tylenchomorpha</taxon>
        <taxon>Tylenchoidea</taxon>
        <taxon>Meloidogynidae</taxon>
        <taxon>Meloidogyninae</taxon>
        <taxon>Meloidogyne</taxon>
    </lineage>
</organism>
<dbReference type="InterPro" id="IPR001478">
    <property type="entry name" value="PDZ"/>
</dbReference>
<feature type="compositionally biased region" description="Acidic residues" evidence="1">
    <location>
        <begin position="309"/>
        <end position="326"/>
    </location>
</feature>
<dbReference type="InterPro" id="IPR000270">
    <property type="entry name" value="PB1_dom"/>
</dbReference>
<dbReference type="PROSITE" id="PS51745">
    <property type="entry name" value="PB1"/>
    <property type="match status" value="1"/>
</dbReference>
<dbReference type="InterPro" id="IPR051741">
    <property type="entry name" value="PAR6_homolog"/>
</dbReference>
<feature type="domain" description="PB1" evidence="3">
    <location>
        <begin position="1"/>
        <end position="80"/>
    </location>
</feature>
<name>A0A1I8C241_MELHA</name>
<dbReference type="PANTHER" id="PTHR14102">
    <property type="entry name" value="PAR-6-RELATED"/>
    <property type="match status" value="1"/>
</dbReference>